<protein>
    <submittedName>
        <fullName evidence="2">Uncharacterized protein</fullName>
    </submittedName>
</protein>
<accession>A0AA88YIY8</accession>
<dbReference type="EMBL" id="VSWD01000005">
    <property type="protein sequence ID" value="KAK3102551.1"/>
    <property type="molecule type" value="Genomic_DNA"/>
</dbReference>
<evidence type="ECO:0000313" key="2">
    <source>
        <dbReference type="EMBL" id="KAK3102551.1"/>
    </source>
</evidence>
<keyword evidence="3" id="KW-1185">Reference proteome</keyword>
<name>A0AA88YIY8_PINIB</name>
<organism evidence="2 3">
    <name type="scientific">Pinctada imbricata</name>
    <name type="common">Atlantic pearl-oyster</name>
    <name type="synonym">Pinctada martensii</name>
    <dbReference type="NCBI Taxonomy" id="66713"/>
    <lineage>
        <taxon>Eukaryota</taxon>
        <taxon>Metazoa</taxon>
        <taxon>Spiralia</taxon>
        <taxon>Lophotrochozoa</taxon>
        <taxon>Mollusca</taxon>
        <taxon>Bivalvia</taxon>
        <taxon>Autobranchia</taxon>
        <taxon>Pteriomorphia</taxon>
        <taxon>Pterioida</taxon>
        <taxon>Pterioidea</taxon>
        <taxon>Pteriidae</taxon>
        <taxon>Pinctada</taxon>
    </lineage>
</organism>
<dbReference type="Proteomes" id="UP001186944">
    <property type="component" value="Unassembled WGS sequence"/>
</dbReference>
<dbReference type="AlphaFoldDB" id="A0AA88YIY8"/>
<feature type="region of interest" description="Disordered" evidence="1">
    <location>
        <begin position="217"/>
        <end position="282"/>
    </location>
</feature>
<comment type="caution">
    <text evidence="2">The sequence shown here is derived from an EMBL/GenBank/DDBJ whole genome shotgun (WGS) entry which is preliminary data.</text>
</comment>
<evidence type="ECO:0000313" key="3">
    <source>
        <dbReference type="Proteomes" id="UP001186944"/>
    </source>
</evidence>
<sequence>MPQVHNKSLAMETSLFGKNSRFMSTLRMSEGSKRKIRAFNTVESRLNRFKINYYARHADIQLNKRKREKDHILEAIKKRNAYKFVIRNHRFTDSKDYKKSLDDRYNAHALRFEIRDMMKFMKPDRIRERNAHVLIEENRKRYDKIIDRNRNSIQEICPEITKKYSYDDSEDEFESDSEDEEEKKKQEMTSKRATLSFQRQGVTKAFVLQSGRTEVDLKLPKDLTKKGTTADEKAITKSVNNTPRGSNDKDNKSQNKTETKSNYELPPVVVKKQMDPKLKVPV</sequence>
<feature type="compositionally biased region" description="Basic and acidic residues" evidence="1">
    <location>
        <begin position="246"/>
        <end position="261"/>
    </location>
</feature>
<proteinExistence type="predicted"/>
<feature type="region of interest" description="Disordered" evidence="1">
    <location>
        <begin position="167"/>
        <end position="192"/>
    </location>
</feature>
<gene>
    <name evidence="2" type="ORF">FSP39_012141</name>
</gene>
<feature type="compositionally biased region" description="Basic and acidic residues" evidence="1">
    <location>
        <begin position="272"/>
        <end position="282"/>
    </location>
</feature>
<evidence type="ECO:0000256" key="1">
    <source>
        <dbReference type="SAM" id="MobiDB-lite"/>
    </source>
</evidence>
<feature type="compositionally biased region" description="Basic and acidic residues" evidence="1">
    <location>
        <begin position="217"/>
        <end position="235"/>
    </location>
</feature>
<reference evidence="2" key="1">
    <citation type="submission" date="2019-08" db="EMBL/GenBank/DDBJ databases">
        <title>The improved chromosome-level genome for the pearl oyster Pinctada fucata martensii using PacBio sequencing and Hi-C.</title>
        <authorList>
            <person name="Zheng Z."/>
        </authorList>
    </citation>
    <scope>NUCLEOTIDE SEQUENCE</scope>
    <source>
        <strain evidence="2">ZZ-2019</strain>
        <tissue evidence="2">Adductor muscle</tissue>
    </source>
</reference>
<feature type="compositionally biased region" description="Acidic residues" evidence="1">
    <location>
        <begin position="167"/>
        <end position="181"/>
    </location>
</feature>